<dbReference type="Pfam" id="PF17432">
    <property type="entry name" value="DUF3458_C"/>
    <property type="match status" value="1"/>
</dbReference>
<organism evidence="3 4">
    <name type="scientific">Salix suchowensis</name>
    <dbReference type="NCBI Taxonomy" id="1278906"/>
    <lineage>
        <taxon>Eukaryota</taxon>
        <taxon>Viridiplantae</taxon>
        <taxon>Streptophyta</taxon>
        <taxon>Embryophyta</taxon>
        <taxon>Tracheophyta</taxon>
        <taxon>Spermatophyta</taxon>
        <taxon>Magnoliopsida</taxon>
        <taxon>eudicotyledons</taxon>
        <taxon>Gunneridae</taxon>
        <taxon>Pentapetalae</taxon>
        <taxon>rosids</taxon>
        <taxon>fabids</taxon>
        <taxon>Malpighiales</taxon>
        <taxon>Salicaceae</taxon>
        <taxon>Saliceae</taxon>
        <taxon>Salix</taxon>
    </lineage>
</organism>
<feature type="transmembrane region" description="Helical" evidence="1">
    <location>
        <begin position="81"/>
        <end position="98"/>
    </location>
</feature>
<feature type="domain" description="Peptidase M1 alanyl aminopeptidase C-terminal" evidence="2">
    <location>
        <begin position="1"/>
        <end position="36"/>
    </location>
</feature>
<reference evidence="3" key="1">
    <citation type="submission" date="2022-10" db="EMBL/GenBank/DDBJ databases">
        <authorList>
            <person name="Hyden B.L."/>
            <person name="Feng K."/>
            <person name="Yates T."/>
            <person name="Jawdy S."/>
            <person name="Smart L.B."/>
            <person name="Muchero W."/>
        </authorList>
    </citation>
    <scope>NUCLEOTIDE SEQUENCE</scope>
    <source>
        <tissue evidence="3">Shoot tip</tissue>
    </source>
</reference>
<protein>
    <recommendedName>
        <fullName evidence="2">Peptidase M1 alanyl aminopeptidase C-terminal domain-containing protein</fullName>
    </recommendedName>
</protein>
<sequence length="100" mass="11536">MTDQFAALAAIAQNPGKSRDEVLVDFYTKWQDDYLVNLLLSAIYFSCFFLSFSTKGQIYLENNDFHEAIMSLEAIARDKRWSNFVISCWIICSLFLLGCE</sequence>
<dbReference type="InterPro" id="IPR024601">
    <property type="entry name" value="Peptidase_M1_pepN_C"/>
</dbReference>
<gene>
    <name evidence="3" type="ORF">OIU77_022986</name>
</gene>
<dbReference type="Gene3D" id="1.25.50.10">
    <property type="entry name" value="Peptidase M1, alanyl aminopeptidase, C-terminal domain"/>
    <property type="match status" value="1"/>
</dbReference>
<dbReference type="InterPro" id="IPR037144">
    <property type="entry name" value="Peptidase_M1_pepN_C_sf"/>
</dbReference>
<proteinExistence type="predicted"/>
<evidence type="ECO:0000256" key="1">
    <source>
        <dbReference type="SAM" id="Phobius"/>
    </source>
</evidence>
<evidence type="ECO:0000259" key="2">
    <source>
        <dbReference type="Pfam" id="PF17432"/>
    </source>
</evidence>
<keyword evidence="1" id="KW-0472">Membrane</keyword>
<evidence type="ECO:0000313" key="4">
    <source>
        <dbReference type="Proteomes" id="UP001141253"/>
    </source>
</evidence>
<name>A0ABQ9C4B7_9ROSI</name>
<keyword evidence="1" id="KW-0812">Transmembrane</keyword>
<feature type="transmembrane region" description="Helical" evidence="1">
    <location>
        <begin position="34"/>
        <end position="52"/>
    </location>
</feature>
<accession>A0ABQ9C4B7</accession>
<reference evidence="3" key="2">
    <citation type="journal article" date="2023" name="Int. J. Mol. Sci.">
        <title>De Novo Assembly and Annotation of 11 Diverse Shrub Willow (Salix) Genomes Reveals Novel Gene Organization in Sex-Linked Regions.</title>
        <authorList>
            <person name="Hyden B."/>
            <person name="Feng K."/>
            <person name="Yates T.B."/>
            <person name="Jawdy S."/>
            <person name="Cereghino C."/>
            <person name="Smart L.B."/>
            <person name="Muchero W."/>
        </authorList>
    </citation>
    <scope>NUCLEOTIDE SEQUENCE</scope>
    <source>
        <tissue evidence="3">Shoot tip</tissue>
    </source>
</reference>
<keyword evidence="4" id="KW-1185">Reference proteome</keyword>
<dbReference type="Proteomes" id="UP001141253">
    <property type="component" value="Chromosome 1"/>
</dbReference>
<comment type="caution">
    <text evidence="3">The sequence shown here is derived from an EMBL/GenBank/DDBJ whole genome shotgun (WGS) entry which is preliminary data.</text>
</comment>
<evidence type="ECO:0000313" key="3">
    <source>
        <dbReference type="EMBL" id="KAJ6393660.1"/>
    </source>
</evidence>
<dbReference type="EMBL" id="JAPFFI010000005">
    <property type="protein sequence ID" value="KAJ6393660.1"/>
    <property type="molecule type" value="Genomic_DNA"/>
</dbReference>
<keyword evidence="1" id="KW-1133">Transmembrane helix</keyword>